<comment type="function">
    <text evidence="7">The SMN complex catalyzes the assembly of small nuclear ribonucleoproteins (snRNPs), the building blocks of the spliceosome, and thereby plays an important role in the splicing of cellular pre-mRNAs.</text>
</comment>
<comment type="similarity">
    <text evidence="5 7">Belongs to the gemin-2 family.</text>
</comment>
<evidence type="ECO:0000256" key="5">
    <source>
        <dbReference type="ARBA" id="ARBA00025758"/>
    </source>
</evidence>
<evidence type="ECO:0000256" key="3">
    <source>
        <dbReference type="ARBA" id="ARBA00022664"/>
    </source>
</evidence>
<dbReference type="EMBL" id="CAJGYM010000071">
    <property type="protein sequence ID" value="CAD6196365.1"/>
    <property type="molecule type" value="Genomic_DNA"/>
</dbReference>
<dbReference type="Gene3D" id="1.20.58.1070">
    <property type="match status" value="1"/>
</dbReference>
<dbReference type="GO" id="GO:0000245">
    <property type="term" value="P:spliceosomal complex assembly"/>
    <property type="evidence" value="ECO:0007669"/>
    <property type="project" value="UniProtKB-UniRule"/>
</dbReference>
<evidence type="ECO:0000256" key="1">
    <source>
        <dbReference type="ARBA" id="ARBA00004496"/>
    </source>
</evidence>
<evidence type="ECO:0000256" key="6">
    <source>
        <dbReference type="ARBA" id="ARBA00047179"/>
    </source>
</evidence>
<dbReference type="PANTHER" id="PTHR12794">
    <property type="entry name" value="GEMIN2"/>
    <property type="match status" value="1"/>
</dbReference>
<comment type="subcellular location">
    <subcellularLocation>
        <location evidence="1">Cytoplasm</location>
    </subcellularLocation>
</comment>
<protein>
    <recommendedName>
        <fullName evidence="6 7">Gem-associated protein 2</fullName>
    </recommendedName>
</protein>
<sequence>MDQEACLGVDEEEEIGDLNGPPMTAASYLRQVRAGRDSCPDVVTASAPSTSKPVKKWAGTDGLNLREPMFDVKDPSRPSLEWQLAKSAEFAENREKVEKQSALNKTRLKIKWPPITDEELWRSTLLEHCAPEVEHLKPCFPNHLGTPPTLATVKSIKPKNVNDLIPLVVEWAEAEGLSRPLREWLFALLLVVEKPLLPDVIAALRDLAKMCRRLRSLLPEDRKAESLEFSMFITIVANYFGQKDLADQ</sequence>
<gene>
    <name evidence="9" type="ORF">CAUJ_LOCUS12280</name>
</gene>
<dbReference type="PIRSF" id="PIRSF038038">
    <property type="entry name" value="SMN_Gemin2"/>
    <property type="match status" value="1"/>
</dbReference>
<dbReference type="Proteomes" id="UP000835052">
    <property type="component" value="Unassembled WGS sequence"/>
</dbReference>
<name>A0A8S1HQ38_9PELO</name>
<evidence type="ECO:0000256" key="8">
    <source>
        <dbReference type="SAM" id="MobiDB-lite"/>
    </source>
</evidence>
<dbReference type="AlphaFoldDB" id="A0A8S1HQ38"/>
<dbReference type="GO" id="GO:0000387">
    <property type="term" value="P:spliceosomal snRNP assembly"/>
    <property type="evidence" value="ECO:0007669"/>
    <property type="project" value="UniProtKB-UniRule"/>
</dbReference>
<accession>A0A8S1HQ38</accession>
<keyword evidence="3 7" id="KW-0507">mRNA processing</keyword>
<evidence type="ECO:0000256" key="7">
    <source>
        <dbReference type="PIRNR" id="PIRNR038038"/>
    </source>
</evidence>
<dbReference type="InterPro" id="IPR035426">
    <property type="entry name" value="Gemin2/Brr1"/>
</dbReference>
<comment type="subunit">
    <text evidence="7">Part of the core SMN complex.</text>
</comment>
<dbReference type="PANTHER" id="PTHR12794:SF0">
    <property type="entry name" value="GEM-ASSOCIATED PROTEIN 2"/>
    <property type="match status" value="1"/>
</dbReference>
<feature type="compositionally biased region" description="Acidic residues" evidence="8">
    <location>
        <begin position="1"/>
        <end position="16"/>
    </location>
</feature>
<dbReference type="Pfam" id="PF04938">
    <property type="entry name" value="SIP1"/>
    <property type="match status" value="1"/>
</dbReference>
<evidence type="ECO:0000256" key="4">
    <source>
        <dbReference type="ARBA" id="ARBA00023187"/>
    </source>
</evidence>
<keyword evidence="2 7" id="KW-0963">Cytoplasm</keyword>
<dbReference type="GO" id="GO:0005681">
    <property type="term" value="C:spliceosomal complex"/>
    <property type="evidence" value="ECO:0007669"/>
    <property type="project" value="UniProtKB-UniRule"/>
</dbReference>
<evidence type="ECO:0000313" key="9">
    <source>
        <dbReference type="EMBL" id="CAD6196365.1"/>
    </source>
</evidence>
<dbReference type="OrthoDB" id="428895at2759"/>
<reference evidence="9" key="1">
    <citation type="submission" date="2020-10" db="EMBL/GenBank/DDBJ databases">
        <authorList>
            <person name="Kikuchi T."/>
        </authorList>
    </citation>
    <scope>NUCLEOTIDE SEQUENCE</scope>
    <source>
        <strain evidence="9">NKZ352</strain>
    </source>
</reference>
<keyword evidence="10" id="KW-1185">Reference proteome</keyword>
<proteinExistence type="inferred from homology"/>
<evidence type="ECO:0000256" key="2">
    <source>
        <dbReference type="ARBA" id="ARBA00022490"/>
    </source>
</evidence>
<feature type="region of interest" description="Disordered" evidence="8">
    <location>
        <begin position="1"/>
        <end position="23"/>
    </location>
</feature>
<comment type="caution">
    <text evidence="9">The sequence shown here is derived from an EMBL/GenBank/DDBJ whole genome shotgun (WGS) entry which is preliminary data.</text>
</comment>
<keyword evidence="4 7" id="KW-0508">mRNA splicing</keyword>
<organism evidence="9 10">
    <name type="scientific">Caenorhabditis auriculariae</name>
    <dbReference type="NCBI Taxonomy" id="2777116"/>
    <lineage>
        <taxon>Eukaryota</taxon>
        <taxon>Metazoa</taxon>
        <taxon>Ecdysozoa</taxon>
        <taxon>Nematoda</taxon>
        <taxon>Chromadorea</taxon>
        <taxon>Rhabditida</taxon>
        <taxon>Rhabditina</taxon>
        <taxon>Rhabditomorpha</taxon>
        <taxon>Rhabditoidea</taxon>
        <taxon>Rhabditidae</taxon>
        <taxon>Peloderinae</taxon>
        <taxon>Caenorhabditis</taxon>
    </lineage>
</organism>
<evidence type="ECO:0000313" key="10">
    <source>
        <dbReference type="Proteomes" id="UP000835052"/>
    </source>
</evidence>
<dbReference type="InterPro" id="IPR017364">
    <property type="entry name" value="GEMIN2"/>
</dbReference>
<dbReference type="GO" id="GO:0032797">
    <property type="term" value="C:SMN complex"/>
    <property type="evidence" value="ECO:0007669"/>
    <property type="project" value="UniProtKB-UniRule"/>
</dbReference>